<organism evidence="1 2">
    <name type="scientific">Candidatus Thiomargarita nelsonii</name>
    <dbReference type="NCBI Taxonomy" id="1003181"/>
    <lineage>
        <taxon>Bacteria</taxon>
        <taxon>Pseudomonadati</taxon>
        <taxon>Pseudomonadota</taxon>
        <taxon>Gammaproteobacteria</taxon>
        <taxon>Thiotrichales</taxon>
        <taxon>Thiotrichaceae</taxon>
        <taxon>Thiomargarita</taxon>
    </lineage>
</organism>
<dbReference type="Proteomes" id="UP000076962">
    <property type="component" value="Unassembled WGS sequence"/>
</dbReference>
<keyword evidence="2" id="KW-1185">Reference proteome</keyword>
<name>A0A176S7D5_9GAMM</name>
<proteinExistence type="predicted"/>
<comment type="caution">
    <text evidence="1">The sequence shown here is derived from an EMBL/GenBank/DDBJ whole genome shotgun (WGS) entry which is preliminary data.</text>
</comment>
<gene>
    <name evidence="1" type="ORF">THIOM_000268</name>
</gene>
<evidence type="ECO:0000313" key="2">
    <source>
        <dbReference type="Proteomes" id="UP000076962"/>
    </source>
</evidence>
<sequence length="90" mass="9956">MLAHYGNVAAKNVTDKEMNSEMLSVRKTSEDLVTAYSKNLGWHKQPLATVSVRNVLANHRCIAFQEGNEKPAAVTGEILNSERQPPKPSH</sequence>
<accession>A0A176S7D5</accession>
<dbReference type="EMBL" id="LUTY01000114">
    <property type="protein sequence ID" value="OAD23887.1"/>
    <property type="molecule type" value="Genomic_DNA"/>
</dbReference>
<protein>
    <submittedName>
        <fullName evidence="1">Uncharacterized protein</fullName>
    </submittedName>
</protein>
<evidence type="ECO:0000313" key="1">
    <source>
        <dbReference type="EMBL" id="OAD23887.1"/>
    </source>
</evidence>
<reference evidence="1 2" key="1">
    <citation type="submission" date="2016-05" db="EMBL/GenBank/DDBJ databases">
        <title>Single-cell genome of chain-forming Candidatus Thiomargarita nelsonii and comparison to other large sulfur-oxidizing bacteria.</title>
        <authorList>
            <person name="Winkel M."/>
            <person name="Salman V."/>
            <person name="Woyke T."/>
            <person name="Schulz-Vogt H."/>
            <person name="Richter M."/>
            <person name="Flood B."/>
            <person name="Bailey J."/>
            <person name="Amann R."/>
            <person name="Mussmann M."/>
        </authorList>
    </citation>
    <scope>NUCLEOTIDE SEQUENCE [LARGE SCALE GENOMIC DNA]</scope>
    <source>
        <strain evidence="1 2">THI036</strain>
    </source>
</reference>
<dbReference type="AlphaFoldDB" id="A0A176S7D5"/>